<dbReference type="SMART" id="SM00574">
    <property type="entry name" value="POX"/>
    <property type="match status" value="1"/>
</dbReference>
<keyword evidence="6" id="KW-0804">Transcription</keyword>
<keyword evidence="4 8" id="KW-0238">DNA-binding</keyword>
<keyword evidence="11" id="KW-1185">Reference proteome</keyword>
<evidence type="ECO:0000256" key="7">
    <source>
        <dbReference type="ARBA" id="ARBA00023242"/>
    </source>
</evidence>
<dbReference type="Pfam" id="PF05920">
    <property type="entry name" value="Homeobox_KN"/>
    <property type="match status" value="1"/>
</dbReference>
<dbReference type="GO" id="GO:0005634">
    <property type="term" value="C:nucleus"/>
    <property type="evidence" value="ECO:0007669"/>
    <property type="project" value="UniProtKB-SubCell"/>
</dbReference>
<evidence type="ECO:0000313" key="10">
    <source>
        <dbReference type="EMBL" id="RAL47350.1"/>
    </source>
</evidence>
<dbReference type="InterPro" id="IPR001356">
    <property type="entry name" value="HD"/>
</dbReference>
<dbReference type="Pfam" id="PF07526">
    <property type="entry name" value="POX"/>
    <property type="match status" value="1"/>
</dbReference>
<dbReference type="PANTHER" id="PTHR11850">
    <property type="entry name" value="HOMEOBOX PROTEIN TRANSCRIPTION FACTORS"/>
    <property type="match status" value="1"/>
</dbReference>
<keyword evidence="5 8" id="KW-0371">Homeobox</keyword>
<comment type="subcellular location">
    <subcellularLocation>
        <location evidence="1 8">Nucleus</location>
    </subcellularLocation>
</comment>
<sequence length="442" mass="49611">METYYSSSGLTTNQRDAALPLLPDQKHTLQSSPLPPMMFMNNHHLSYPDLSQSSLPNHSSDLLNVVTPEFDIEQNLQYKKGQLSLSLAMQVPSYCDDEYGNTPAGLSSFLTPHTMHSDQASSHFNGNKNVEYFSFDLAGGAHSSVKSGDIESSSMGLREMGFSNAHIHGGIHIYDSKYLKAAQDLLDEVVNVQSSNKNLDPLSLFCSSVQIEEPDDFVKSSSCSTDISSVERYDLESKMTKLFSLLDKVDVSYKQYHEHMQLLVSSFEVVAGAGAARPYTSLALKTISHQFRCICDAIKKQIKATQESLGEGKGSGDNNNNIQQGERLYRLRQVDQKLRQQRLLQQFGVMRQPWRPLRGLPENAVSILRAWLFEHFLHPYPKETEKITLARQTGLTRSQVANWFINARVRLWKPMIEEMYKEEVGDAEAGSTISPEHIPAGN</sequence>
<dbReference type="SUPFAM" id="SSF46689">
    <property type="entry name" value="Homeodomain-like"/>
    <property type="match status" value="1"/>
</dbReference>
<proteinExistence type="inferred from homology"/>
<comment type="caution">
    <text evidence="10">The sequence shown here is derived from an EMBL/GenBank/DDBJ whole genome shotgun (WGS) entry which is preliminary data.</text>
</comment>
<comment type="similarity">
    <text evidence="2">Belongs to the TALE/BELL homeobox family.</text>
</comment>
<dbReference type="EMBL" id="NQVE01000115">
    <property type="protein sequence ID" value="RAL47350.1"/>
    <property type="molecule type" value="Genomic_DNA"/>
</dbReference>
<dbReference type="InterPro" id="IPR009057">
    <property type="entry name" value="Homeodomain-like_sf"/>
</dbReference>
<dbReference type="GO" id="GO:0006355">
    <property type="term" value="P:regulation of DNA-templated transcription"/>
    <property type="evidence" value="ECO:0007669"/>
    <property type="project" value="InterPro"/>
</dbReference>
<feature type="domain" description="Homeobox" evidence="9">
    <location>
        <begin position="351"/>
        <end position="414"/>
    </location>
</feature>
<dbReference type="SMART" id="SM00389">
    <property type="entry name" value="HOX"/>
    <property type="match status" value="1"/>
</dbReference>
<dbReference type="Proteomes" id="UP000249390">
    <property type="component" value="Unassembled WGS sequence"/>
</dbReference>
<evidence type="ECO:0000256" key="1">
    <source>
        <dbReference type="ARBA" id="ARBA00004123"/>
    </source>
</evidence>
<evidence type="ECO:0000256" key="5">
    <source>
        <dbReference type="ARBA" id="ARBA00023155"/>
    </source>
</evidence>
<evidence type="ECO:0000256" key="2">
    <source>
        <dbReference type="ARBA" id="ARBA00006454"/>
    </source>
</evidence>
<protein>
    <recommendedName>
        <fullName evidence="9">Homeobox domain-containing protein</fullName>
    </recommendedName>
</protein>
<organism evidence="10 11">
    <name type="scientific">Cuscuta australis</name>
    <dbReference type="NCBI Taxonomy" id="267555"/>
    <lineage>
        <taxon>Eukaryota</taxon>
        <taxon>Viridiplantae</taxon>
        <taxon>Streptophyta</taxon>
        <taxon>Embryophyta</taxon>
        <taxon>Tracheophyta</taxon>
        <taxon>Spermatophyta</taxon>
        <taxon>Magnoliopsida</taxon>
        <taxon>eudicotyledons</taxon>
        <taxon>Gunneridae</taxon>
        <taxon>Pentapetalae</taxon>
        <taxon>asterids</taxon>
        <taxon>lamiids</taxon>
        <taxon>Solanales</taxon>
        <taxon>Convolvulaceae</taxon>
        <taxon>Cuscuteae</taxon>
        <taxon>Cuscuta</taxon>
        <taxon>Cuscuta subgen. Grammica</taxon>
        <taxon>Cuscuta sect. Cleistogrammica</taxon>
    </lineage>
</organism>
<keyword evidence="7 8" id="KW-0539">Nucleus</keyword>
<dbReference type="InterPro" id="IPR006563">
    <property type="entry name" value="POX_dom"/>
</dbReference>
<accession>A0A328DQ11</accession>
<evidence type="ECO:0000256" key="4">
    <source>
        <dbReference type="ARBA" id="ARBA00023125"/>
    </source>
</evidence>
<name>A0A328DQ11_9ASTE</name>
<keyword evidence="3" id="KW-0805">Transcription regulation</keyword>
<gene>
    <name evidence="10" type="ORF">DM860_013315</name>
</gene>
<reference evidence="10 11" key="1">
    <citation type="submission" date="2018-06" db="EMBL/GenBank/DDBJ databases">
        <title>The Genome of Cuscuta australis (Dodder) Provides Insight into the Evolution of Plant Parasitism.</title>
        <authorList>
            <person name="Liu H."/>
        </authorList>
    </citation>
    <scope>NUCLEOTIDE SEQUENCE [LARGE SCALE GENOMIC DNA]</scope>
    <source>
        <strain evidence="11">cv. Yunnan</strain>
        <tissue evidence="10">Vines</tissue>
    </source>
</reference>
<dbReference type="PROSITE" id="PS50071">
    <property type="entry name" value="HOMEOBOX_2"/>
    <property type="match status" value="1"/>
</dbReference>
<dbReference type="InterPro" id="IPR008422">
    <property type="entry name" value="KN_HD"/>
</dbReference>
<evidence type="ECO:0000256" key="3">
    <source>
        <dbReference type="ARBA" id="ARBA00023015"/>
    </source>
</evidence>
<dbReference type="InterPro" id="IPR050224">
    <property type="entry name" value="TALE_homeobox"/>
</dbReference>
<dbReference type="GO" id="GO:0003677">
    <property type="term" value="F:DNA binding"/>
    <property type="evidence" value="ECO:0007669"/>
    <property type="project" value="UniProtKB-UniRule"/>
</dbReference>
<dbReference type="AlphaFoldDB" id="A0A328DQ11"/>
<evidence type="ECO:0000259" key="9">
    <source>
        <dbReference type="PROSITE" id="PS50071"/>
    </source>
</evidence>
<dbReference type="Gene3D" id="1.10.10.60">
    <property type="entry name" value="Homeodomain-like"/>
    <property type="match status" value="1"/>
</dbReference>
<feature type="DNA-binding region" description="Homeobox" evidence="8">
    <location>
        <begin position="353"/>
        <end position="415"/>
    </location>
</feature>
<dbReference type="CDD" id="cd00086">
    <property type="entry name" value="homeodomain"/>
    <property type="match status" value="1"/>
</dbReference>
<evidence type="ECO:0000256" key="8">
    <source>
        <dbReference type="PROSITE-ProRule" id="PRU00108"/>
    </source>
</evidence>
<evidence type="ECO:0000313" key="11">
    <source>
        <dbReference type="Proteomes" id="UP000249390"/>
    </source>
</evidence>
<evidence type="ECO:0000256" key="6">
    <source>
        <dbReference type="ARBA" id="ARBA00023163"/>
    </source>
</evidence>